<feature type="domain" description="PAS" evidence="3">
    <location>
        <begin position="42"/>
        <end position="124"/>
    </location>
</feature>
<accession>A0AAP2RCT9</accession>
<dbReference type="PROSITE" id="PS50112">
    <property type="entry name" value="PAS"/>
    <property type="match status" value="1"/>
</dbReference>
<evidence type="ECO:0000256" key="1">
    <source>
        <dbReference type="SAM" id="Coils"/>
    </source>
</evidence>
<dbReference type="SUPFAM" id="SSF55874">
    <property type="entry name" value="ATPase domain of HSP90 chaperone/DNA topoisomerase II/histidine kinase"/>
    <property type="match status" value="1"/>
</dbReference>
<evidence type="ECO:0000259" key="4">
    <source>
        <dbReference type="PROSITE" id="PS50113"/>
    </source>
</evidence>
<sequence length="441" mass="50877">MTNGNKIYEKLIRELEDQRDRINYLLDIIRRKELVDITFHEQLHFLQELIDSIPVPIFYKDMNRIYRGCNISFQKFLGLTKDQIVGKTVYDVAPKELADIYYKADKELFEAGGIQRYESSVRDAEDELHDVIFHKAVFHDTKGEPAGIVGVILDITDLKRTENELKMARDTLESRVEERTADLKKANIALGEEILERKRIEEQLQESKAEVELYIDLMGHDINNMNQIAMGYLELALGSLKSTAKITDDELNYVEKSHEMMVNSSKLISNVRKLQSLKSKEISFESVDIGKMIEEVRDEYQNNPWKKVIINLNFAPKTGYFVCANYLLKDAISNIVGNAVKHSIGDVCIDIYLNKTYEDSDQYYKLTIDDNGPGIPDELKEKVFRRLERGMSKVKGTGLGLYLVRMLVEYFNGKIWVEDRIPGNYGMGSRFVLMLPAKNRV</sequence>
<comment type="caution">
    <text evidence="5">The sequence shown here is derived from an EMBL/GenBank/DDBJ whole genome shotgun (WGS) entry which is preliminary data.</text>
</comment>
<dbReference type="NCBIfam" id="TIGR00229">
    <property type="entry name" value="sensory_box"/>
    <property type="match status" value="1"/>
</dbReference>
<dbReference type="Proteomes" id="UP001320159">
    <property type="component" value="Unassembled WGS sequence"/>
</dbReference>
<dbReference type="InterPro" id="IPR000700">
    <property type="entry name" value="PAS-assoc_C"/>
</dbReference>
<reference evidence="5 6" key="1">
    <citation type="submission" date="2017-11" db="EMBL/GenBank/DDBJ databases">
        <title>Isolation and Characterization of Family Methanocellaceae Species from Potential Methane Hydrate Area Offshore Southwestern Taiwan.</title>
        <authorList>
            <person name="Zhang W.-L."/>
            <person name="Chen W.-C."/>
            <person name="Lai M.-C."/>
            <person name="Chen S.-C."/>
        </authorList>
    </citation>
    <scope>NUCLEOTIDE SEQUENCE [LARGE SCALE GENOMIC DNA]</scope>
    <source>
        <strain evidence="5 6">CWC-04</strain>
    </source>
</reference>
<evidence type="ECO:0000259" key="2">
    <source>
        <dbReference type="PROSITE" id="PS50109"/>
    </source>
</evidence>
<keyword evidence="1" id="KW-0175">Coiled coil</keyword>
<name>A0AAP2RCT9_9EURY</name>
<dbReference type="InterPro" id="IPR036890">
    <property type="entry name" value="HATPase_C_sf"/>
</dbReference>
<organism evidence="5 6">
    <name type="scientific">Methanooceanicella nereidis</name>
    <dbReference type="NCBI Taxonomy" id="2052831"/>
    <lineage>
        <taxon>Archaea</taxon>
        <taxon>Methanobacteriati</taxon>
        <taxon>Methanobacteriota</taxon>
        <taxon>Stenosarchaea group</taxon>
        <taxon>Methanomicrobia</taxon>
        <taxon>Methanocellales</taxon>
        <taxon>Methanocellaceae</taxon>
        <taxon>Methanooceanicella</taxon>
    </lineage>
</organism>
<dbReference type="InterPro" id="IPR005467">
    <property type="entry name" value="His_kinase_dom"/>
</dbReference>
<dbReference type="PRINTS" id="PR00344">
    <property type="entry name" value="BCTRLSENSOR"/>
</dbReference>
<feature type="domain" description="PAC" evidence="4">
    <location>
        <begin position="115"/>
        <end position="167"/>
    </location>
</feature>
<dbReference type="InterPro" id="IPR004358">
    <property type="entry name" value="Sig_transdc_His_kin-like_C"/>
</dbReference>
<dbReference type="SMART" id="SM00387">
    <property type="entry name" value="HATPase_c"/>
    <property type="match status" value="1"/>
</dbReference>
<dbReference type="Gene3D" id="3.30.450.20">
    <property type="entry name" value="PAS domain"/>
    <property type="match status" value="1"/>
</dbReference>
<evidence type="ECO:0008006" key="7">
    <source>
        <dbReference type="Google" id="ProtNLM"/>
    </source>
</evidence>
<feature type="coiled-coil region" evidence="1">
    <location>
        <begin position="155"/>
        <end position="217"/>
    </location>
</feature>
<dbReference type="InterPro" id="IPR003594">
    <property type="entry name" value="HATPase_dom"/>
</dbReference>
<dbReference type="GO" id="GO:0016772">
    <property type="term" value="F:transferase activity, transferring phosphorus-containing groups"/>
    <property type="evidence" value="ECO:0007669"/>
    <property type="project" value="InterPro"/>
</dbReference>
<feature type="domain" description="Histidine kinase" evidence="2">
    <location>
        <begin position="217"/>
        <end position="439"/>
    </location>
</feature>
<dbReference type="Pfam" id="PF02518">
    <property type="entry name" value="HATPase_c"/>
    <property type="match status" value="1"/>
</dbReference>
<evidence type="ECO:0000259" key="3">
    <source>
        <dbReference type="PROSITE" id="PS50112"/>
    </source>
</evidence>
<keyword evidence="6" id="KW-1185">Reference proteome</keyword>
<dbReference type="PROSITE" id="PS50113">
    <property type="entry name" value="PAC"/>
    <property type="match status" value="1"/>
</dbReference>
<dbReference type="PROSITE" id="PS50109">
    <property type="entry name" value="HIS_KIN"/>
    <property type="match status" value="1"/>
</dbReference>
<dbReference type="InterPro" id="IPR000014">
    <property type="entry name" value="PAS"/>
</dbReference>
<dbReference type="RefSeq" id="WP_230741593.1">
    <property type="nucleotide sequence ID" value="NZ_PGCK01000005.1"/>
</dbReference>
<dbReference type="SMART" id="SM00091">
    <property type="entry name" value="PAS"/>
    <property type="match status" value="1"/>
</dbReference>
<proteinExistence type="predicted"/>
<dbReference type="Gene3D" id="3.30.565.10">
    <property type="entry name" value="Histidine kinase-like ATPase, C-terminal domain"/>
    <property type="match status" value="1"/>
</dbReference>
<dbReference type="SUPFAM" id="SSF55785">
    <property type="entry name" value="PYP-like sensor domain (PAS domain)"/>
    <property type="match status" value="1"/>
</dbReference>
<dbReference type="Pfam" id="PF08448">
    <property type="entry name" value="PAS_4"/>
    <property type="match status" value="1"/>
</dbReference>
<dbReference type="InterPro" id="IPR013656">
    <property type="entry name" value="PAS_4"/>
</dbReference>
<dbReference type="CDD" id="cd00075">
    <property type="entry name" value="HATPase"/>
    <property type="match status" value="1"/>
</dbReference>
<dbReference type="PANTHER" id="PTHR43065">
    <property type="entry name" value="SENSOR HISTIDINE KINASE"/>
    <property type="match status" value="1"/>
</dbReference>
<evidence type="ECO:0000313" key="5">
    <source>
        <dbReference type="EMBL" id="MCD1294757.1"/>
    </source>
</evidence>
<dbReference type="CDD" id="cd00130">
    <property type="entry name" value="PAS"/>
    <property type="match status" value="1"/>
</dbReference>
<dbReference type="InterPro" id="IPR035965">
    <property type="entry name" value="PAS-like_dom_sf"/>
</dbReference>
<dbReference type="AlphaFoldDB" id="A0AAP2RCT9"/>
<protein>
    <recommendedName>
        <fullName evidence="7">PAS domain S-box-containing protein</fullName>
    </recommendedName>
</protein>
<gene>
    <name evidence="5" type="ORF">CUJ83_07060</name>
</gene>
<dbReference type="EMBL" id="PGCK01000005">
    <property type="protein sequence ID" value="MCD1294757.1"/>
    <property type="molecule type" value="Genomic_DNA"/>
</dbReference>
<evidence type="ECO:0000313" key="6">
    <source>
        <dbReference type="Proteomes" id="UP001320159"/>
    </source>
</evidence>